<evidence type="ECO:0008006" key="3">
    <source>
        <dbReference type="Google" id="ProtNLM"/>
    </source>
</evidence>
<organism evidence="1 2">
    <name type="scientific">Actinomadura darangshiensis</name>
    <dbReference type="NCBI Taxonomy" id="705336"/>
    <lineage>
        <taxon>Bacteria</taxon>
        <taxon>Bacillati</taxon>
        <taxon>Actinomycetota</taxon>
        <taxon>Actinomycetes</taxon>
        <taxon>Streptosporangiales</taxon>
        <taxon>Thermomonosporaceae</taxon>
        <taxon>Actinomadura</taxon>
    </lineage>
</organism>
<evidence type="ECO:0000313" key="1">
    <source>
        <dbReference type="EMBL" id="TDD64985.1"/>
    </source>
</evidence>
<evidence type="ECO:0000313" key="2">
    <source>
        <dbReference type="Proteomes" id="UP000295578"/>
    </source>
</evidence>
<dbReference type="InterPro" id="IPR038461">
    <property type="entry name" value="Schlafen_AlbA_2_dom_sf"/>
</dbReference>
<sequence>MASFAIDGGTLIVGIAEDKDNRAFTLAPQPLKGMAEKMEQIARSIPDPPLNVITQEIESEADPTTGYLIIHIPASPAAPHMVDNRYWGRGDKTKYPLPDPEVVRLHERRRITDRDALALLQREIDADPIPADQRQQAHLFLVA</sequence>
<dbReference type="AlphaFoldDB" id="A0A4R5A0Q5"/>
<proteinExistence type="predicted"/>
<accession>A0A4R5A0Q5</accession>
<dbReference type="OrthoDB" id="4314023at2"/>
<keyword evidence="2" id="KW-1185">Reference proteome</keyword>
<gene>
    <name evidence="1" type="ORF">E1293_40860</name>
</gene>
<dbReference type="EMBL" id="SMKY01000347">
    <property type="protein sequence ID" value="TDD64985.1"/>
    <property type="molecule type" value="Genomic_DNA"/>
</dbReference>
<name>A0A4R5A0Q5_9ACTN</name>
<reference evidence="1 2" key="1">
    <citation type="submission" date="2019-03" db="EMBL/GenBank/DDBJ databases">
        <title>Draft genome sequences of novel Actinobacteria.</title>
        <authorList>
            <person name="Sahin N."/>
            <person name="Ay H."/>
            <person name="Saygin H."/>
        </authorList>
    </citation>
    <scope>NUCLEOTIDE SEQUENCE [LARGE SCALE GENOMIC DNA]</scope>
    <source>
        <strain evidence="1 2">DSM 45941</strain>
    </source>
</reference>
<dbReference type="Proteomes" id="UP000295578">
    <property type="component" value="Unassembled WGS sequence"/>
</dbReference>
<comment type="caution">
    <text evidence="1">The sequence shown here is derived from an EMBL/GenBank/DDBJ whole genome shotgun (WGS) entry which is preliminary data.</text>
</comment>
<protein>
    <recommendedName>
        <fullName evidence="3">ATP-binding protein</fullName>
    </recommendedName>
</protein>
<dbReference type="Gene3D" id="3.30.950.30">
    <property type="entry name" value="Schlafen, AAA domain"/>
    <property type="match status" value="1"/>
</dbReference>